<name>G0NEU6_CAEBE</name>
<dbReference type="GO" id="GO:0045087">
    <property type="term" value="P:innate immune response"/>
    <property type="evidence" value="ECO:0007669"/>
    <property type="project" value="TreeGrafter"/>
</dbReference>
<organism evidence="4">
    <name type="scientific">Caenorhabditis brenneri</name>
    <name type="common">Nematode worm</name>
    <dbReference type="NCBI Taxonomy" id="135651"/>
    <lineage>
        <taxon>Eukaryota</taxon>
        <taxon>Metazoa</taxon>
        <taxon>Ecdysozoa</taxon>
        <taxon>Nematoda</taxon>
        <taxon>Chromadorea</taxon>
        <taxon>Rhabditida</taxon>
        <taxon>Rhabditina</taxon>
        <taxon>Rhabditomorpha</taxon>
        <taxon>Rhabditoidea</taxon>
        <taxon>Rhabditidae</taxon>
        <taxon>Peloderinae</taxon>
        <taxon>Caenorhabditis</taxon>
    </lineage>
</organism>
<dbReference type="EMBL" id="GL379873">
    <property type="protein sequence ID" value="EGT58832.1"/>
    <property type="molecule type" value="Genomic_DNA"/>
</dbReference>
<sequence>MTNLYNLTADPMRCILEYLKMDQILNLRKVSWNIQNTIDEINPNFNIRRLYISQNSPRIILTIFTDRYRTIKYKDGQGFPKGCYVNTKKNEVFVENGNFIDVFARDLEIILNNRKSVLEQFRIKLGLNDEINNKLMTAISTGLESNLQQLKAKELEMNVTNQAQIYEVFRCINPEKLELIKLSKPGTHFDSVPLEINGACELEQWNHTEILEMKGLIVPDIHHNFTHFKRFEVKVNKITPDDLLFLKENLKKSLNFEEAIVWYVSFNDSERLSQLFPEFQYNKEADNYCIFKFSDTNRYLGFKLFPYWSIVIKTLDESEVTDWFVNDVHIINE</sequence>
<dbReference type="FunCoup" id="G0NEU6">
    <property type="interactions" value="1805"/>
</dbReference>
<dbReference type="InterPro" id="IPR002900">
    <property type="entry name" value="DUF38/FTH_CAE_spp"/>
</dbReference>
<dbReference type="Proteomes" id="UP000008068">
    <property type="component" value="Unassembled WGS sequence"/>
</dbReference>
<dbReference type="Pfam" id="PF00646">
    <property type="entry name" value="F-box"/>
    <property type="match status" value="1"/>
</dbReference>
<feature type="domain" description="F-box" evidence="1">
    <location>
        <begin position="6"/>
        <end position="44"/>
    </location>
</feature>
<accession>G0NEU6</accession>
<keyword evidence="4" id="KW-1185">Reference proteome</keyword>
<evidence type="ECO:0000259" key="2">
    <source>
        <dbReference type="Pfam" id="PF01827"/>
    </source>
</evidence>
<dbReference type="InterPro" id="IPR001810">
    <property type="entry name" value="F-box_dom"/>
</dbReference>
<dbReference type="Pfam" id="PF01827">
    <property type="entry name" value="FTH"/>
    <property type="match status" value="1"/>
</dbReference>
<evidence type="ECO:0000313" key="3">
    <source>
        <dbReference type="EMBL" id="EGT58832.1"/>
    </source>
</evidence>
<proteinExistence type="predicted"/>
<dbReference type="OrthoDB" id="5887081at2759"/>
<dbReference type="AlphaFoldDB" id="G0NEU6"/>
<dbReference type="InterPro" id="IPR040161">
    <property type="entry name" value="FB224"/>
</dbReference>
<reference evidence="4" key="1">
    <citation type="submission" date="2011-07" db="EMBL/GenBank/DDBJ databases">
        <authorList>
            <consortium name="Caenorhabditis brenneri Sequencing and Analysis Consortium"/>
            <person name="Wilson R.K."/>
        </authorList>
    </citation>
    <scope>NUCLEOTIDE SEQUENCE [LARGE SCALE GENOMIC DNA]</scope>
    <source>
        <strain evidence="4">PB2801</strain>
    </source>
</reference>
<dbReference type="OMA" id="DHENDKC"/>
<evidence type="ECO:0008006" key="5">
    <source>
        <dbReference type="Google" id="ProtNLM"/>
    </source>
</evidence>
<gene>
    <name evidence="3" type="ORF">CAEBREN_01095</name>
</gene>
<evidence type="ECO:0000259" key="1">
    <source>
        <dbReference type="Pfam" id="PF00646"/>
    </source>
</evidence>
<dbReference type="HOGENOM" id="CLU_030831_0_2_1"/>
<dbReference type="InParanoid" id="G0NEU6"/>
<protein>
    <recommendedName>
        <fullName evidence="5">F-box domain-containing protein</fullName>
    </recommendedName>
</protein>
<feature type="domain" description="DUF38" evidence="2">
    <location>
        <begin position="134"/>
        <end position="270"/>
    </location>
</feature>
<dbReference type="PANTHER" id="PTHR23015">
    <property type="entry name" value="UNCHARACTERIZED C.ELEGANS PROTEIN"/>
    <property type="match status" value="1"/>
</dbReference>
<dbReference type="PANTHER" id="PTHR23015:SF4">
    <property type="entry name" value="DUF38 DOMAIN-CONTAINING PROTEIN-RELATED"/>
    <property type="match status" value="1"/>
</dbReference>
<evidence type="ECO:0000313" key="4">
    <source>
        <dbReference type="Proteomes" id="UP000008068"/>
    </source>
</evidence>